<comment type="caution">
    <text evidence="3">The sequence shown here is derived from an EMBL/GenBank/DDBJ whole genome shotgun (WGS) entry which is preliminary data.</text>
</comment>
<gene>
    <name evidence="3" type="ORF">ACFQ2J_15490</name>
</gene>
<dbReference type="RefSeq" id="WP_386062565.1">
    <property type="nucleotide sequence ID" value="NZ_JBHTKL010000006.1"/>
</dbReference>
<evidence type="ECO:0000256" key="1">
    <source>
        <dbReference type="SAM" id="Phobius"/>
    </source>
</evidence>
<evidence type="ECO:0000313" key="4">
    <source>
        <dbReference type="Proteomes" id="UP001596990"/>
    </source>
</evidence>
<keyword evidence="1" id="KW-1133">Transmembrane helix</keyword>
<keyword evidence="1" id="KW-0472">Membrane</keyword>
<keyword evidence="3" id="KW-0406">Ion transport</keyword>
<keyword evidence="3" id="KW-0407">Ion channel</keyword>
<organism evidence="3 4">
    <name type="scientific">Thalassobacillus hwangdonensis</name>
    <dbReference type="NCBI Taxonomy" id="546108"/>
    <lineage>
        <taxon>Bacteria</taxon>
        <taxon>Bacillati</taxon>
        <taxon>Bacillota</taxon>
        <taxon>Bacilli</taxon>
        <taxon>Bacillales</taxon>
        <taxon>Bacillaceae</taxon>
        <taxon>Thalassobacillus</taxon>
    </lineage>
</organism>
<dbReference type="Pfam" id="PF07885">
    <property type="entry name" value="Ion_trans_2"/>
    <property type="match status" value="1"/>
</dbReference>
<protein>
    <submittedName>
        <fullName evidence="3">Potassium channel family protein</fullName>
    </submittedName>
</protein>
<sequence>MIEVIFIVIITLLIGLSLRSFFRLVISEYHQFSLSVFLGLVLLYSVIMCGFGLVYLILSLNDVQLLSQGQLQESASMMERVGQAIYFSGVTLLTVGYGDIIPIGWGRPIALFEALIGYTIPAALFVKVMYETKYPPD</sequence>
<feature type="transmembrane region" description="Helical" evidence="1">
    <location>
        <begin position="109"/>
        <end position="130"/>
    </location>
</feature>
<keyword evidence="1" id="KW-0812">Transmembrane</keyword>
<dbReference type="Gene3D" id="1.10.287.70">
    <property type="match status" value="1"/>
</dbReference>
<feature type="domain" description="Potassium channel" evidence="2">
    <location>
        <begin position="76"/>
        <end position="127"/>
    </location>
</feature>
<dbReference type="SUPFAM" id="SSF81324">
    <property type="entry name" value="Voltage-gated potassium channels"/>
    <property type="match status" value="1"/>
</dbReference>
<dbReference type="GO" id="GO:0034220">
    <property type="term" value="P:monoatomic ion transmembrane transport"/>
    <property type="evidence" value="ECO:0007669"/>
    <property type="project" value="UniProtKB-KW"/>
</dbReference>
<reference evidence="4" key="1">
    <citation type="journal article" date="2019" name="Int. J. Syst. Evol. Microbiol.">
        <title>The Global Catalogue of Microorganisms (GCM) 10K type strain sequencing project: providing services to taxonomists for standard genome sequencing and annotation.</title>
        <authorList>
            <consortium name="The Broad Institute Genomics Platform"/>
            <consortium name="The Broad Institute Genome Sequencing Center for Infectious Disease"/>
            <person name="Wu L."/>
            <person name="Ma J."/>
        </authorList>
    </citation>
    <scope>NUCLEOTIDE SEQUENCE [LARGE SCALE GENOMIC DNA]</scope>
    <source>
        <strain evidence="4">CCUG 56607</strain>
    </source>
</reference>
<keyword evidence="4" id="KW-1185">Reference proteome</keyword>
<dbReference type="InterPro" id="IPR013099">
    <property type="entry name" value="K_chnl_dom"/>
</dbReference>
<dbReference type="Proteomes" id="UP001596990">
    <property type="component" value="Unassembled WGS sequence"/>
</dbReference>
<evidence type="ECO:0000313" key="3">
    <source>
        <dbReference type="EMBL" id="MFD1020590.1"/>
    </source>
</evidence>
<name>A0ABW3L5Y4_9BACI</name>
<feature type="transmembrane region" description="Helical" evidence="1">
    <location>
        <begin position="35"/>
        <end position="58"/>
    </location>
</feature>
<keyword evidence="3" id="KW-0813">Transport</keyword>
<accession>A0ABW3L5Y4</accession>
<evidence type="ECO:0000259" key="2">
    <source>
        <dbReference type="Pfam" id="PF07885"/>
    </source>
</evidence>
<proteinExistence type="predicted"/>
<dbReference type="EMBL" id="JBHTKL010000006">
    <property type="protein sequence ID" value="MFD1020590.1"/>
    <property type="molecule type" value="Genomic_DNA"/>
</dbReference>
<feature type="transmembrane region" description="Helical" evidence="1">
    <location>
        <begin position="84"/>
        <end position="103"/>
    </location>
</feature>